<evidence type="ECO:0000259" key="2">
    <source>
        <dbReference type="PROSITE" id="PS50048"/>
    </source>
</evidence>
<name>A0A0K3CQN1_RHOTO</name>
<reference evidence="3 5" key="1">
    <citation type="submission" date="2015-07" db="EMBL/GenBank/DDBJ databases">
        <authorList>
            <person name="Cajimat M.N.B."/>
            <person name="Milazzo M.L."/>
            <person name="Fulhorst C.F."/>
        </authorList>
    </citation>
    <scope>NUCLEOTIDE SEQUENCE [LARGE SCALE GENOMIC DNA]</scope>
    <source>
        <strain evidence="3">Single colony</strain>
    </source>
</reference>
<evidence type="ECO:0000313" key="3">
    <source>
        <dbReference type="EMBL" id="CTR11283.1"/>
    </source>
</evidence>
<dbReference type="OMA" id="TARFKGH"/>
<dbReference type="Proteomes" id="UP000199069">
    <property type="component" value="Unassembled WGS sequence"/>
</dbReference>
<organism evidence="3 5">
    <name type="scientific">Rhodotorula toruloides</name>
    <name type="common">Yeast</name>
    <name type="synonym">Rhodosporidium toruloides</name>
    <dbReference type="NCBI Taxonomy" id="5286"/>
    <lineage>
        <taxon>Eukaryota</taxon>
        <taxon>Fungi</taxon>
        <taxon>Dikarya</taxon>
        <taxon>Basidiomycota</taxon>
        <taxon>Pucciniomycotina</taxon>
        <taxon>Microbotryomycetes</taxon>
        <taxon>Sporidiobolales</taxon>
        <taxon>Sporidiobolaceae</taxon>
        <taxon>Rhodotorula</taxon>
    </lineage>
</organism>
<dbReference type="Proteomes" id="UP000239560">
    <property type="component" value="Unassembled WGS sequence"/>
</dbReference>
<dbReference type="OrthoDB" id="2523063at2759"/>
<evidence type="ECO:0000313" key="4">
    <source>
        <dbReference type="EMBL" id="PRQ69886.1"/>
    </source>
</evidence>
<dbReference type="GO" id="GO:0000981">
    <property type="term" value="F:DNA-binding transcription factor activity, RNA polymerase II-specific"/>
    <property type="evidence" value="ECO:0007669"/>
    <property type="project" value="InterPro"/>
</dbReference>
<dbReference type="GO" id="GO:0008270">
    <property type="term" value="F:zinc ion binding"/>
    <property type="evidence" value="ECO:0007669"/>
    <property type="project" value="InterPro"/>
</dbReference>
<feature type="region of interest" description="Disordered" evidence="1">
    <location>
        <begin position="82"/>
        <end position="168"/>
    </location>
</feature>
<protein>
    <submittedName>
        <fullName evidence="3 4">Proteophosphoglycan ppg4</fullName>
    </submittedName>
</protein>
<keyword evidence="5" id="KW-1185">Reference proteome</keyword>
<dbReference type="EMBL" id="CWKI01000017">
    <property type="protein sequence ID" value="CTR11283.1"/>
    <property type="molecule type" value="Genomic_DNA"/>
</dbReference>
<evidence type="ECO:0000313" key="5">
    <source>
        <dbReference type="Proteomes" id="UP000199069"/>
    </source>
</evidence>
<reference evidence="4 6" key="2">
    <citation type="journal article" date="2018" name="Elife">
        <title>Functional genomics of lipid metabolism in the oleaginous yeast Rhodosporidium toruloides.</title>
        <authorList>
            <person name="Coradetti S.T."/>
            <person name="Pinel D."/>
            <person name="Geiselman G."/>
            <person name="Ito M."/>
            <person name="Mondo S."/>
            <person name="Reilly M.C."/>
            <person name="Cheng Y.F."/>
            <person name="Bauer S."/>
            <person name="Grigoriev I."/>
            <person name="Gladden J.M."/>
            <person name="Simmons B.A."/>
            <person name="Brem R."/>
            <person name="Arkin A.P."/>
            <person name="Skerker J.M."/>
        </authorList>
    </citation>
    <scope>NUCLEOTIDE SEQUENCE [LARGE SCALE GENOMIC DNA]</scope>
    <source>
        <strain evidence="4 6">NBRC 0880</strain>
    </source>
</reference>
<dbReference type="EMBL" id="LCTV02000017">
    <property type="protein sequence ID" value="PRQ69886.1"/>
    <property type="molecule type" value="Genomic_DNA"/>
</dbReference>
<feature type="region of interest" description="Disordered" evidence="1">
    <location>
        <begin position="302"/>
        <end position="333"/>
    </location>
</feature>
<evidence type="ECO:0000313" key="6">
    <source>
        <dbReference type="Proteomes" id="UP000239560"/>
    </source>
</evidence>
<accession>A0A0K3CQN1</accession>
<feature type="domain" description="Zn(2)-C6 fungal-type" evidence="2">
    <location>
        <begin position="20"/>
        <end position="65"/>
    </location>
</feature>
<feature type="compositionally biased region" description="Low complexity" evidence="1">
    <location>
        <begin position="97"/>
        <end position="123"/>
    </location>
</feature>
<dbReference type="AlphaFoldDB" id="A0A0K3CQN1"/>
<proteinExistence type="predicted"/>
<dbReference type="PROSITE" id="PS50048">
    <property type="entry name" value="ZN2_CY6_FUNGAL_2"/>
    <property type="match status" value="1"/>
</dbReference>
<gene>
    <name evidence="3" type="primary">FGENESH: predicted gene_17.2</name>
    <name evidence="4" type="ORF">AAT19DRAFT_11539</name>
    <name evidence="3" type="ORF">BN2166_0071440</name>
</gene>
<feature type="region of interest" description="Disordered" evidence="1">
    <location>
        <begin position="198"/>
        <end position="253"/>
    </location>
</feature>
<evidence type="ECO:0000256" key="1">
    <source>
        <dbReference type="SAM" id="MobiDB-lite"/>
    </source>
</evidence>
<dbReference type="InterPro" id="IPR001138">
    <property type="entry name" value="Zn2Cys6_DnaBD"/>
</dbReference>
<dbReference type="STRING" id="5286.A0A0K3CQN1"/>
<sequence>MPIKRTPEEAARPPLARGSACHRCFTRKVRCSGQPDPATGVFACTSCLRTARFKGHDLAQAHCAFNGEGLCSEEGGPTLNGEVYPNVGPAPRRKLTSRSTGSSRSLASTSSSGSSGTDSLAGTNADAGSIISPASSTTSLKSTMGGELSNSPEQSLQLPPPASFHLPPVAAPAHYQTAPTSLAGAFLPTNSHLAPPVAHPAATWMPPPPNLVPQATYPQPPAPTPASVSPSQPNFPMHTHAATYPPATSSDSAKNLLSRRLNAPAMSISLPPHPSMVVSPAVSRTNSPVPLARAPVADAGVAGEGSAPMVPSEGWPAQQQRAGIGPQDGVYPSQQQSHELAGAMQSVLTPSTLAKLPTSSYDFSLAPDGCFPPYLSGAPATPSLGTGVGATGYGGLMSSSSTYGQAGGAATSGLPPTPFRSLSVSEMYPSSSTGAGDSHFRATQQHHSGLGEQWTGSFHLPSPGLTFSSSTPSWFVNGGGSQYFQQQFA</sequence>
<feature type="compositionally biased region" description="Polar residues" evidence="1">
    <location>
        <begin position="132"/>
        <end position="157"/>
    </location>
</feature>